<keyword evidence="2" id="KW-1185">Reference proteome</keyword>
<sequence length="193" mass="21798">MTALARADLYSLETYAIERAAFRARVLAHKQARRLALGAHATLLFEDRLTIQYQIQEMLRIERIFEPEAIQAELDAYNPLIPGGHDLKATLLIEYADEAMRRRELARLGGIEHRFFAEVAGHARTFAHADEDMDRSDDDKTAAVHFMRFDFAPAQIAALRAGTALRFGIDDARMPVAMDVPEATRAALLRDFD</sequence>
<proteinExistence type="predicted"/>
<gene>
    <name evidence="1" type="ORF">GCM10023307_20950</name>
</gene>
<accession>A0ABP9BK41</accession>
<organism evidence="1 2">
    <name type="scientific">Lysobacter hankyongensis</name>
    <dbReference type="NCBI Taxonomy" id="1176535"/>
    <lineage>
        <taxon>Bacteria</taxon>
        <taxon>Pseudomonadati</taxon>
        <taxon>Pseudomonadota</taxon>
        <taxon>Gammaproteobacteria</taxon>
        <taxon>Lysobacterales</taxon>
        <taxon>Lysobacteraceae</taxon>
        <taxon>Lysobacter</taxon>
    </lineage>
</organism>
<dbReference type="Proteomes" id="UP001499959">
    <property type="component" value="Unassembled WGS sequence"/>
</dbReference>
<dbReference type="EMBL" id="BAABJE010000010">
    <property type="protein sequence ID" value="GAA4795088.1"/>
    <property type="molecule type" value="Genomic_DNA"/>
</dbReference>
<protein>
    <submittedName>
        <fullName evidence="1">DUF3501 family protein</fullName>
    </submittedName>
</protein>
<name>A0ABP9BK41_9GAMM</name>
<evidence type="ECO:0000313" key="2">
    <source>
        <dbReference type="Proteomes" id="UP001499959"/>
    </source>
</evidence>
<dbReference type="InterPro" id="IPR021890">
    <property type="entry name" value="DUF3501"/>
</dbReference>
<dbReference type="RefSeq" id="WP_345303268.1">
    <property type="nucleotide sequence ID" value="NZ_BAABJE010000010.1"/>
</dbReference>
<dbReference type="Pfam" id="PF12007">
    <property type="entry name" value="DUF3501"/>
    <property type="match status" value="1"/>
</dbReference>
<reference evidence="2" key="1">
    <citation type="journal article" date="2019" name="Int. J. Syst. Evol. Microbiol.">
        <title>The Global Catalogue of Microorganisms (GCM) 10K type strain sequencing project: providing services to taxonomists for standard genome sequencing and annotation.</title>
        <authorList>
            <consortium name="The Broad Institute Genomics Platform"/>
            <consortium name="The Broad Institute Genome Sequencing Center for Infectious Disease"/>
            <person name="Wu L."/>
            <person name="Ma J."/>
        </authorList>
    </citation>
    <scope>NUCLEOTIDE SEQUENCE [LARGE SCALE GENOMIC DNA]</scope>
    <source>
        <strain evidence="2">JCM 18204</strain>
    </source>
</reference>
<evidence type="ECO:0000313" key="1">
    <source>
        <dbReference type="EMBL" id="GAA4795088.1"/>
    </source>
</evidence>
<comment type="caution">
    <text evidence="1">The sequence shown here is derived from an EMBL/GenBank/DDBJ whole genome shotgun (WGS) entry which is preliminary data.</text>
</comment>